<evidence type="ECO:0000313" key="2">
    <source>
        <dbReference type="EMBL" id="KAF9508008.1"/>
    </source>
</evidence>
<dbReference type="Pfam" id="PF08613">
    <property type="entry name" value="Cyclin"/>
    <property type="match status" value="1"/>
</dbReference>
<feature type="region of interest" description="Disordered" evidence="1">
    <location>
        <begin position="68"/>
        <end position="117"/>
    </location>
</feature>
<feature type="region of interest" description="Disordered" evidence="1">
    <location>
        <begin position="561"/>
        <end position="583"/>
    </location>
</feature>
<evidence type="ECO:0008006" key="4">
    <source>
        <dbReference type="Google" id="ProtNLM"/>
    </source>
</evidence>
<dbReference type="Proteomes" id="UP000886523">
    <property type="component" value="Unassembled WGS sequence"/>
</dbReference>
<organism evidence="2 3">
    <name type="scientific">Hydnum rufescens UP504</name>
    <dbReference type="NCBI Taxonomy" id="1448309"/>
    <lineage>
        <taxon>Eukaryota</taxon>
        <taxon>Fungi</taxon>
        <taxon>Dikarya</taxon>
        <taxon>Basidiomycota</taxon>
        <taxon>Agaricomycotina</taxon>
        <taxon>Agaricomycetes</taxon>
        <taxon>Cantharellales</taxon>
        <taxon>Hydnaceae</taxon>
        <taxon>Hydnum</taxon>
    </lineage>
</organism>
<protein>
    <recommendedName>
        <fullName evidence="4">Cyclin-like domain-containing protein</fullName>
    </recommendedName>
</protein>
<name>A0A9P6ALJ0_9AGAM</name>
<proteinExistence type="predicted"/>
<comment type="caution">
    <text evidence="2">The sequence shown here is derived from an EMBL/GenBank/DDBJ whole genome shotgun (WGS) entry which is preliminary data.</text>
</comment>
<feature type="region of interest" description="Disordered" evidence="1">
    <location>
        <begin position="416"/>
        <end position="436"/>
    </location>
</feature>
<dbReference type="AlphaFoldDB" id="A0A9P6ALJ0"/>
<dbReference type="PANTHER" id="PTHR15615">
    <property type="match status" value="1"/>
</dbReference>
<sequence>MTLACAPSHLSLPPISSLKAPGWSSQHTTHMQHHADSFWSAPGPSRTPRLSYANANELSSALESFTLSSTKKPSGTAPTKLSAMPTATYKRATPRSRSVNPYGDPQKQSLSPSSVETTFVSQNTGDMMCYLWFSTNLGAPRPSASSRTEQLVHESVPLAVKAELARLQFSPSAHFITFLGTLLSTTQVSQGVIVLSLYYIYRLKMLNPHIRGMEGSEFRLAVIALMLANKFLDDNTYTNKTWSEVSGITLTEINLMEREFLQGIDHRLYIDFGTFQHWGKLLSGLLLAKEQEAQSWRRRTARHVSKHSRLSPITPRTHPPQDASSSRPRTHRARSTSPLSSVRLAPAPYPFTFAPPPLAQVNPFSQAANTDGYAGVSPSRPAGSAGAKRSAVDAFTPTPMAPFKLVKREDLPVISTNNLAPQNGRTATGPWDNRGSPIIDSPMELTPVESDASDSPYQAIKVEKVEQPERPRQQTLQAPFPHNHERWQSIARPQYLTFNALASSPSGTPDRLENHAGAGARKSVLRYQEPPALASIHQYHPNYRQFAASSHRFDQIQTPLYSQSARTSPRDDTPSSNLAQDPYIFHNNLNDNHLPHSVYSSNIPRSTSTSFLQPRQALPVIATRVPSPPQQYDGRRLQFAPFANAGPPGVHHWSSGLSSLSNYAEAPMSQYNSNWRLNAASAVGSTELGSPVMRGRKM</sequence>
<dbReference type="Gene3D" id="1.10.472.10">
    <property type="entry name" value="Cyclin-like"/>
    <property type="match status" value="1"/>
</dbReference>
<gene>
    <name evidence="2" type="ORF">BS47DRAFT_1350826</name>
</gene>
<dbReference type="GO" id="GO:0005634">
    <property type="term" value="C:nucleus"/>
    <property type="evidence" value="ECO:0007669"/>
    <property type="project" value="TreeGrafter"/>
</dbReference>
<dbReference type="GO" id="GO:0019901">
    <property type="term" value="F:protein kinase binding"/>
    <property type="evidence" value="ECO:0007669"/>
    <property type="project" value="InterPro"/>
</dbReference>
<dbReference type="PANTHER" id="PTHR15615:SF27">
    <property type="entry name" value="PHO85 CYCLIN CLG1"/>
    <property type="match status" value="1"/>
</dbReference>
<feature type="region of interest" description="Disordered" evidence="1">
    <location>
        <begin position="297"/>
        <end position="343"/>
    </location>
</feature>
<dbReference type="GO" id="GO:0016538">
    <property type="term" value="F:cyclin-dependent protein serine/threonine kinase regulator activity"/>
    <property type="evidence" value="ECO:0007669"/>
    <property type="project" value="TreeGrafter"/>
</dbReference>
<dbReference type="SUPFAM" id="SSF47954">
    <property type="entry name" value="Cyclin-like"/>
    <property type="match status" value="1"/>
</dbReference>
<reference evidence="2" key="1">
    <citation type="journal article" date="2020" name="Nat. Commun.">
        <title>Large-scale genome sequencing of mycorrhizal fungi provides insights into the early evolution of symbiotic traits.</title>
        <authorList>
            <person name="Miyauchi S."/>
            <person name="Kiss E."/>
            <person name="Kuo A."/>
            <person name="Drula E."/>
            <person name="Kohler A."/>
            <person name="Sanchez-Garcia M."/>
            <person name="Morin E."/>
            <person name="Andreopoulos B."/>
            <person name="Barry K.W."/>
            <person name="Bonito G."/>
            <person name="Buee M."/>
            <person name="Carver A."/>
            <person name="Chen C."/>
            <person name="Cichocki N."/>
            <person name="Clum A."/>
            <person name="Culley D."/>
            <person name="Crous P.W."/>
            <person name="Fauchery L."/>
            <person name="Girlanda M."/>
            <person name="Hayes R.D."/>
            <person name="Keri Z."/>
            <person name="LaButti K."/>
            <person name="Lipzen A."/>
            <person name="Lombard V."/>
            <person name="Magnuson J."/>
            <person name="Maillard F."/>
            <person name="Murat C."/>
            <person name="Nolan M."/>
            <person name="Ohm R.A."/>
            <person name="Pangilinan J."/>
            <person name="Pereira M.F."/>
            <person name="Perotto S."/>
            <person name="Peter M."/>
            <person name="Pfister S."/>
            <person name="Riley R."/>
            <person name="Sitrit Y."/>
            <person name="Stielow J.B."/>
            <person name="Szollosi G."/>
            <person name="Zifcakova L."/>
            <person name="Stursova M."/>
            <person name="Spatafora J.W."/>
            <person name="Tedersoo L."/>
            <person name="Vaario L.M."/>
            <person name="Yamada A."/>
            <person name="Yan M."/>
            <person name="Wang P."/>
            <person name="Xu J."/>
            <person name="Bruns T."/>
            <person name="Baldrian P."/>
            <person name="Vilgalys R."/>
            <person name="Dunand C."/>
            <person name="Henrissat B."/>
            <person name="Grigoriev I.V."/>
            <person name="Hibbett D."/>
            <person name="Nagy L.G."/>
            <person name="Martin F.M."/>
        </authorList>
    </citation>
    <scope>NUCLEOTIDE SEQUENCE</scope>
    <source>
        <strain evidence="2">UP504</strain>
    </source>
</reference>
<feature type="compositionally biased region" description="Polar residues" evidence="1">
    <location>
        <begin position="68"/>
        <end position="79"/>
    </location>
</feature>
<keyword evidence="3" id="KW-1185">Reference proteome</keyword>
<feature type="compositionally biased region" description="Basic residues" evidence="1">
    <location>
        <begin position="297"/>
        <end position="309"/>
    </location>
</feature>
<dbReference type="CDD" id="cd20557">
    <property type="entry name" value="CYCLIN_ScPCL1-like"/>
    <property type="match status" value="1"/>
</dbReference>
<dbReference type="GO" id="GO:0000307">
    <property type="term" value="C:cyclin-dependent protein kinase holoenzyme complex"/>
    <property type="evidence" value="ECO:0007669"/>
    <property type="project" value="TreeGrafter"/>
</dbReference>
<dbReference type="InterPro" id="IPR013922">
    <property type="entry name" value="Cyclin_PHO80-like"/>
</dbReference>
<dbReference type="OrthoDB" id="244495at2759"/>
<evidence type="ECO:0000256" key="1">
    <source>
        <dbReference type="SAM" id="MobiDB-lite"/>
    </source>
</evidence>
<feature type="compositionally biased region" description="Polar residues" evidence="1">
    <location>
        <begin position="416"/>
        <end position="426"/>
    </location>
</feature>
<evidence type="ECO:0000313" key="3">
    <source>
        <dbReference type="Proteomes" id="UP000886523"/>
    </source>
</evidence>
<feature type="compositionally biased region" description="Polar residues" evidence="1">
    <location>
        <begin position="106"/>
        <end position="117"/>
    </location>
</feature>
<dbReference type="EMBL" id="MU129067">
    <property type="protein sequence ID" value="KAF9508008.1"/>
    <property type="molecule type" value="Genomic_DNA"/>
</dbReference>
<accession>A0A9P6ALJ0</accession>
<dbReference type="InterPro" id="IPR036915">
    <property type="entry name" value="Cyclin-like_sf"/>
</dbReference>